<evidence type="ECO:0000313" key="1">
    <source>
        <dbReference type="EMBL" id="GAH57311.1"/>
    </source>
</evidence>
<dbReference type="AlphaFoldDB" id="X1GHA9"/>
<dbReference type="GO" id="GO:0017111">
    <property type="term" value="F:ribonucleoside triphosphate phosphatase activity"/>
    <property type="evidence" value="ECO:0007669"/>
    <property type="project" value="InterPro"/>
</dbReference>
<feature type="non-terminal residue" evidence="1">
    <location>
        <position position="95"/>
    </location>
</feature>
<gene>
    <name evidence="1" type="ORF">S03H2_36617</name>
</gene>
<comment type="caution">
    <text evidence="1">The sequence shown here is derived from an EMBL/GenBank/DDBJ whole genome shotgun (WGS) entry which is preliminary data.</text>
</comment>
<sequence>MPLASRKPDGDETERFTFTAAGLKLGSIALSPAATKSAELIIVDEFGPLELHGKGWRRSVDSLLTSADALLLLVVRQGIKQPGSEIVCNYPQPTT</sequence>
<organism evidence="1">
    <name type="scientific">marine sediment metagenome</name>
    <dbReference type="NCBI Taxonomy" id="412755"/>
    <lineage>
        <taxon>unclassified sequences</taxon>
        <taxon>metagenomes</taxon>
        <taxon>ecological metagenomes</taxon>
    </lineage>
</organism>
<accession>X1GHA9</accession>
<reference evidence="1" key="1">
    <citation type="journal article" date="2014" name="Front. Microbiol.">
        <title>High frequency of phylogenetically diverse reductive dehalogenase-homologous genes in deep subseafloor sedimentary metagenomes.</title>
        <authorList>
            <person name="Kawai M."/>
            <person name="Futagami T."/>
            <person name="Toyoda A."/>
            <person name="Takaki Y."/>
            <person name="Nishi S."/>
            <person name="Hori S."/>
            <person name="Arai W."/>
            <person name="Tsubouchi T."/>
            <person name="Morono Y."/>
            <person name="Uchiyama I."/>
            <person name="Ito T."/>
            <person name="Fujiyama A."/>
            <person name="Inagaki F."/>
            <person name="Takami H."/>
        </authorList>
    </citation>
    <scope>NUCLEOTIDE SEQUENCE</scope>
    <source>
        <strain evidence="1">Expedition CK06-06</strain>
    </source>
</reference>
<proteinExistence type="predicted"/>
<dbReference type="EMBL" id="BARU01022480">
    <property type="protein sequence ID" value="GAH57311.1"/>
    <property type="molecule type" value="Genomic_DNA"/>
</dbReference>
<dbReference type="InterPro" id="IPR027417">
    <property type="entry name" value="P-loop_NTPase"/>
</dbReference>
<dbReference type="Pfam" id="PF03266">
    <property type="entry name" value="NTPase_1"/>
    <property type="match status" value="1"/>
</dbReference>
<dbReference type="Gene3D" id="3.40.50.300">
    <property type="entry name" value="P-loop containing nucleotide triphosphate hydrolases"/>
    <property type="match status" value="1"/>
</dbReference>
<name>X1GHA9_9ZZZZ</name>
<dbReference type="InterPro" id="IPR004948">
    <property type="entry name" value="Nuc-triphosphatase_THEP1"/>
</dbReference>
<protein>
    <submittedName>
        <fullName evidence="1">Uncharacterized protein</fullName>
    </submittedName>
</protein>